<feature type="transmembrane region" description="Helical" evidence="7">
    <location>
        <begin position="12"/>
        <end position="29"/>
    </location>
</feature>
<evidence type="ECO:0000256" key="3">
    <source>
        <dbReference type="ARBA" id="ARBA00022475"/>
    </source>
</evidence>
<feature type="transmembrane region" description="Helical" evidence="7">
    <location>
        <begin position="170"/>
        <end position="196"/>
    </location>
</feature>
<dbReference type="Gene3D" id="1.10.3720.10">
    <property type="entry name" value="MetI-like"/>
    <property type="match status" value="1"/>
</dbReference>
<dbReference type="SUPFAM" id="SSF161098">
    <property type="entry name" value="MetI-like"/>
    <property type="match status" value="1"/>
</dbReference>
<keyword evidence="4 7" id="KW-0812">Transmembrane</keyword>
<evidence type="ECO:0000256" key="2">
    <source>
        <dbReference type="ARBA" id="ARBA00022448"/>
    </source>
</evidence>
<dbReference type="PANTHER" id="PTHR30151">
    <property type="entry name" value="ALKANE SULFONATE ABC TRANSPORTER-RELATED, MEMBRANE SUBUNIT"/>
    <property type="match status" value="1"/>
</dbReference>
<feature type="domain" description="ABC transmembrane type-1" evidence="8">
    <location>
        <begin position="61"/>
        <end position="241"/>
    </location>
</feature>
<dbReference type="PROSITE" id="PS50928">
    <property type="entry name" value="ABC_TM1"/>
    <property type="match status" value="1"/>
</dbReference>
<comment type="subcellular location">
    <subcellularLocation>
        <location evidence="1 7">Cell membrane</location>
        <topology evidence="1 7">Multi-pass membrane protein</topology>
    </subcellularLocation>
</comment>
<dbReference type="STRING" id="659018.ABB34_12005"/>
<evidence type="ECO:0000256" key="1">
    <source>
        <dbReference type="ARBA" id="ARBA00004651"/>
    </source>
</evidence>
<protein>
    <submittedName>
        <fullName evidence="9">ABC transporter permease</fullName>
    </submittedName>
</protein>
<evidence type="ECO:0000256" key="7">
    <source>
        <dbReference type="RuleBase" id="RU363032"/>
    </source>
</evidence>
<evidence type="ECO:0000313" key="10">
    <source>
        <dbReference type="Proteomes" id="UP000050940"/>
    </source>
</evidence>
<evidence type="ECO:0000259" key="8">
    <source>
        <dbReference type="PROSITE" id="PS50928"/>
    </source>
</evidence>
<dbReference type="PATRIC" id="fig|659018.3.peg.2537"/>
<keyword evidence="3" id="KW-1003">Cell membrane</keyword>
<evidence type="ECO:0000256" key="5">
    <source>
        <dbReference type="ARBA" id="ARBA00022989"/>
    </source>
</evidence>
<dbReference type="OrthoDB" id="5298727at2"/>
<keyword evidence="2 7" id="KW-0813">Transport</keyword>
<accession>A0A0R0DYS7</accession>
<feature type="transmembrane region" description="Helical" evidence="7">
    <location>
        <begin position="99"/>
        <end position="119"/>
    </location>
</feature>
<comment type="caution">
    <text evidence="9">The sequence shown here is derived from an EMBL/GenBank/DDBJ whole genome shotgun (WGS) entry which is preliminary data.</text>
</comment>
<gene>
    <name evidence="9" type="ORF">ABB34_12005</name>
</gene>
<dbReference type="GO" id="GO:0055085">
    <property type="term" value="P:transmembrane transport"/>
    <property type="evidence" value="ECO:0007669"/>
    <property type="project" value="InterPro"/>
</dbReference>
<feature type="transmembrane region" description="Helical" evidence="7">
    <location>
        <begin position="223"/>
        <end position="242"/>
    </location>
</feature>
<evidence type="ECO:0000313" key="9">
    <source>
        <dbReference type="EMBL" id="KRG83415.1"/>
    </source>
</evidence>
<proteinExistence type="inferred from homology"/>
<dbReference type="Proteomes" id="UP000050940">
    <property type="component" value="Unassembled WGS sequence"/>
</dbReference>
<dbReference type="Pfam" id="PF00528">
    <property type="entry name" value="BPD_transp_1"/>
    <property type="match status" value="1"/>
</dbReference>
<sequence length="266" mass="28367">MTRHPPSPRELALWSALGVLALGIGWQLVAMRLGPLLMATPLQTLRALAALAGSAAFLHHAAASLLRVACGVGLGIALGLLLGLLAGRHPRLRAVLEPLRWLLMSIPGVIVVVLAMLWFGMGTTMVVFIAVVLLAPGMYVNTLKGLLLVDPALLEMARVYRFGAWRRLRHVVLPALTPPLCAALLVATCGGVRLVVMAEVLGAMDGAGFALANARSTFDSGELYAWVVLVLGLVALLELGLLRPLQRRLTRWQEDAPAMHREAGDA</sequence>
<keyword evidence="6 7" id="KW-0472">Membrane</keyword>
<keyword evidence="10" id="KW-1185">Reference proteome</keyword>
<comment type="similarity">
    <text evidence="7">Belongs to the binding-protein-dependent transport system permease family.</text>
</comment>
<dbReference type="CDD" id="cd06261">
    <property type="entry name" value="TM_PBP2"/>
    <property type="match status" value="1"/>
</dbReference>
<dbReference type="EMBL" id="LDJP01000071">
    <property type="protein sequence ID" value="KRG83415.1"/>
    <property type="molecule type" value="Genomic_DNA"/>
</dbReference>
<dbReference type="InterPro" id="IPR000515">
    <property type="entry name" value="MetI-like"/>
</dbReference>
<dbReference type="GO" id="GO:0005886">
    <property type="term" value="C:plasma membrane"/>
    <property type="evidence" value="ECO:0007669"/>
    <property type="project" value="UniProtKB-SubCell"/>
</dbReference>
<organism evidence="9 10">
    <name type="scientific">Stenotrophomonas daejeonensis</name>
    <dbReference type="NCBI Taxonomy" id="659018"/>
    <lineage>
        <taxon>Bacteria</taxon>
        <taxon>Pseudomonadati</taxon>
        <taxon>Pseudomonadota</taxon>
        <taxon>Gammaproteobacteria</taxon>
        <taxon>Lysobacterales</taxon>
        <taxon>Lysobacteraceae</taxon>
        <taxon>Stenotrophomonas</taxon>
    </lineage>
</organism>
<dbReference type="RefSeq" id="WP_057641565.1">
    <property type="nucleotide sequence ID" value="NZ_LDJP01000071.1"/>
</dbReference>
<evidence type="ECO:0000256" key="6">
    <source>
        <dbReference type="ARBA" id="ARBA00023136"/>
    </source>
</evidence>
<evidence type="ECO:0000256" key="4">
    <source>
        <dbReference type="ARBA" id="ARBA00022692"/>
    </source>
</evidence>
<feature type="transmembrane region" description="Helical" evidence="7">
    <location>
        <begin position="64"/>
        <end position="87"/>
    </location>
</feature>
<reference evidence="9 10" key="1">
    <citation type="submission" date="2015-05" db="EMBL/GenBank/DDBJ databases">
        <title>Genome sequencing and analysis of members of genus Stenotrophomonas.</title>
        <authorList>
            <person name="Patil P.P."/>
            <person name="Midha S."/>
            <person name="Patil P.B."/>
        </authorList>
    </citation>
    <scope>NUCLEOTIDE SEQUENCE [LARGE SCALE GENOMIC DNA]</scope>
    <source>
        <strain evidence="9 10">JCM 16244</strain>
    </source>
</reference>
<feature type="transmembrane region" description="Helical" evidence="7">
    <location>
        <begin position="125"/>
        <end position="149"/>
    </location>
</feature>
<name>A0A0R0DYS7_9GAMM</name>
<dbReference type="AlphaFoldDB" id="A0A0R0DYS7"/>
<keyword evidence="5 7" id="KW-1133">Transmembrane helix</keyword>
<dbReference type="InterPro" id="IPR035906">
    <property type="entry name" value="MetI-like_sf"/>
</dbReference>
<dbReference type="PANTHER" id="PTHR30151:SF0">
    <property type="entry name" value="ABC TRANSPORTER PERMEASE PROTEIN MJ0413-RELATED"/>
    <property type="match status" value="1"/>
</dbReference>